<accession>A0A5J4S810</accession>
<dbReference type="AlphaFoldDB" id="A0A5J4S810"/>
<protein>
    <submittedName>
        <fullName evidence="1">Uncharacterized protein</fullName>
    </submittedName>
</protein>
<proteinExistence type="predicted"/>
<reference evidence="1" key="1">
    <citation type="submission" date="2019-03" db="EMBL/GenBank/DDBJ databases">
        <title>Single cell metagenomics reveals metabolic interactions within the superorganism composed of flagellate Streblomastix strix and complex community of Bacteroidetes bacteria on its surface.</title>
        <authorList>
            <person name="Treitli S.C."/>
            <person name="Kolisko M."/>
            <person name="Husnik F."/>
            <person name="Keeling P."/>
            <person name="Hampl V."/>
        </authorList>
    </citation>
    <scope>NUCLEOTIDE SEQUENCE</scope>
    <source>
        <strain evidence="1">STM</strain>
    </source>
</reference>
<evidence type="ECO:0000313" key="1">
    <source>
        <dbReference type="EMBL" id="KAA6341978.1"/>
    </source>
</evidence>
<organism evidence="1">
    <name type="scientific">termite gut metagenome</name>
    <dbReference type="NCBI Taxonomy" id="433724"/>
    <lineage>
        <taxon>unclassified sequences</taxon>
        <taxon>metagenomes</taxon>
        <taxon>organismal metagenomes</taxon>
    </lineage>
</organism>
<gene>
    <name evidence="1" type="ORF">EZS27_010239</name>
</gene>
<name>A0A5J4S810_9ZZZZ</name>
<sequence length="38" mass="4635">MNTFYTNNLNDNRWSARVNMLKGKRKHFSLREIFDAVF</sequence>
<dbReference type="EMBL" id="SNRY01000352">
    <property type="protein sequence ID" value="KAA6341978.1"/>
    <property type="molecule type" value="Genomic_DNA"/>
</dbReference>
<comment type="caution">
    <text evidence="1">The sequence shown here is derived from an EMBL/GenBank/DDBJ whole genome shotgun (WGS) entry which is preliminary data.</text>
</comment>